<proteinExistence type="predicted"/>
<sequence>MNTIIILLIFGLSVVAAMDCGEEYCENSSCAQRSCAVNEKLYRKGNCDCCGQCIKLKKEGSPCKLHEVLDFRMAPEQLMFMNSDCDIGLSCRNNKCTKD</sequence>
<reference evidence="2 3" key="1">
    <citation type="submission" date="2024-04" db="EMBL/GenBank/DDBJ databases">
        <authorList>
            <person name="Rising A."/>
            <person name="Reimegard J."/>
            <person name="Sonavane S."/>
            <person name="Akerstrom W."/>
            <person name="Nylinder S."/>
            <person name="Hedman E."/>
            <person name="Kallberg Y."/>
        </authorList>
    </citation>
    <scope>NUCLEOTIDE SEQUENCE [LARGE SCALE GENOMIC DNA]</scope>
</reference>
<comment type="caution">
    <text evidence="2">The sequence shown here is derived from an EMBL/GenBank/DDBJ whole genome shotgun (WGS) entry which is preliminary data.</text>
</comment>
<organism evidence="2 3">
    <name type="scientific">Larinioides sclopetarius</name>
    <dbReference type="NCBI Taxonomy" id="280406"/>
    <lineage>
        <taxon>Eukaryota</taxon>
        <taxon>Metazoa</taxon>
        <taxon>Ecdysozoa</taxon>
        <taxon>Arthropoda</taxon>
        <taxon>Chelicerata</taxon>
        <taxon>Arachnida</taxon>
        <taxon>Araneae</taxon>
        <taxon>Araneomorphae</taxon>
        <taxon>Entelegynae</taxon>
        <taxon>Araneoidea</taxon>
        <taxon>Araneidae</taxon>
        <taxon>Larinioides</taxon>
    </lineage>
</organism>
<feature type="signal peptide" evidence="1">
    <location>
        <begin position="1"/>
        <end position="17"/>
    </location>
</feature>
<dbReference type="AlphaFoldDB" id="A0AAV1ZZH6"/>
<accession>A0AAV1ZZH6</accession>
<keyword evidence="3" id="KW-1185">Reference proteome</keyword>
<gene>
    <name evidence="2" type="ORF">LARSCL_LOCUS8363</name>
</gene>
<dbReference type="EMBL" id="CAXIEN010000089">
    <property type="protein sequence ID" value="CAL1275911.1"/>
    <property type="molecule type" value="Genomic_DNA"/>
</dbReference>
<name>A0AAV1ZZH6_9ARAC</name>
<evidence type="ECO:0000313" key="2">
    <source>
        <dbReference type="EMBL" id="CAL1275911.1"/>
    </source>
</evidence>
<evidence type="ECO:0000313" key="3">
    <source>
        <dbReference type="Proteomes" id="UP001497382"/>
    </source>
</evidence>
<protein>
    <submittedName>
        <fullName evidence="2">Uncharacterized protein</fullName>
    </submittedName>
</protein>
<evidence type="ECO:0000256" key="1">
    <source>
        <dbReference type="SAM" id="SignalP"/>
    </source>
</evidence>
<feature type="chain" id="PRO_5043999158" evidence="1">
    <location>
        <begin position="18"/>
        <end position="99"/>
    </location>
</feature>
<keyword evidence="1" id="KW-0732">Signal</keyword>
<dbReference type="Proteomes" id="UP001497382">
    <property type="component" value="Unassembled WGS sequence"/>
</dbReference>